<keyword evidence="5" id="KW-0812">Transmembrane</keyword>
<dbReference type="GO" id="GO:0003700">
    <property type="term" value="F:DNA-binding transcription factor activity"/>
    <property type="evidence" value="ECO:0007669"/>
    <property type="project" value="InterPro"/>
</dbReference>
<organism evidence="7 8">
    <name type="scientific">Pseudooceanicola marinus</name>
    <dbReference type="NCBI Taxonomy" id="396013"/>
    <lineage>
        <taxon>Bacteria</taxon>
        <taxon>Pseudomonadati</taxon>
        <taxon>Pseudomonadota</taxon>
        <taxon>Alphaproteobacteria</taxon>
        <taxon>Rhodobacterales</taxon>
        <taxon>Paracoccaceae</taxon>
        <taxon>Pseudooceanicola</taxon>
    </lineage>
</organism>
<dbReference type="SUPFAM" id="SSF46689">
    <property type="entry name" value="Homeodomain-like"/>
    <property type="match status" value="1"/>
</dbReference>
<keyword evidence="1" id="KW-0805">Transcription regulation</keyword>
<dbReference type="Proteomes" id="UP000193963">
    <property type="component" value="Unassembled WGS sequence"/>
</dbReference>
<feature type="transmembrane region" description="Helical" evidence="5">
    <location>
        <begin position="113"/>
        <end position="131"/>
    </location>
</feature>
<dbReference type="RefSeq" id="WP_085886531.1">
    <property type="nucleotide sequence ID" value="NZ_FWFN01000001.1"/>
</dbReference>
<gene>
    <name evidence="7" type="primary">btr_1</name>
    <name evidence="7" type="ORF">PSM7751_00662</name>
</gene>
<dbReference type="AlphaFoldDB" id="A0A1X6YG33"/>
<feature type="transmembrane region" description="Helical" evidence="5">
    <location>
        <begin position="151"/>
        <end position="171"/>
    </location>
</feature>
<feature type="domain" description="HTH araC/xylS-type" evidence="6">
    <location>
        <begin position="237"/>
        <end position="338"/>
    </location>
</feature>
<evidence type="ECO:0000259" key="6">
    <source>
        <dbReference type="PROSITE" id="PS01124"/>
    </source>
</evidence>
<dbReference type="Pfam" id="PF12833">
    <property type="entry name" value="HTH_18"/>
    <property type="match status" value="1"/>
</dbReference>
<evidence type="ECO:0000256" key="3">
    <source>
        <dbReference type="ARBA" id="ARBA00023163"/>
    </source>
</evidence>
<evidence type="ECO:0000313" key="7">
    <source>
        <dbReference type="EMBL" id="SLN20073.1"/>
    </source>
</evidence>
<dbReference type="SMART" id="SM00342">
    <property type="entry name" value="HTH_ARAC"/>
    <property type="match status" value="1"/>
</dbReference>
<reference evidence="7 8" key="1">
    <citation type="submission" date="2017-03" db="EMBL/GenBank/DDBJ databases">
        <authorList>
            <person name="Afonso C.L."/>
            <person name="Miller P.J."/>
            <person name="Scott M.A."/>
            <person name="Spackman E."/>
            <person name="Goraichik I."/>
            <person name="Dimitrov K.M."/>
            <person name="Suarez D.L."/>
            <person name="Swayne D.E."/>
        </authorList>
    </citation>
    <scope>NUCLEOTIDE SEQUENCE [LARGE SCALE GENOMIC DNA]</scope>
    <source>
        <strain evidence="7 8">CECT 7751</strain>
    </source>
</reference>
<evidence type="ECO:0000256" key="1">
    <source>
        <dbReference type="ARBA" id="ARBA00023015"/>
    </source>
</evidence>
<dbReference type="InterPro" id="IPR009057">
    <property type="entry name" value="Homeodomain-like_sf"/>
</dbReference>
<feature type="compositionally biased region" description="Acidic residues" evidence="4">
    <location>
        <begin position="209"/>
        <end position="220"/>
    </location>
</feature>
<keyword evidence="5" id="KW-0472">Membrane</keyword>
<accession>A0A1X6YG33</accession>
<sequence length="354" mass="39141">MILVPLPAVVAILLGFLLCLVATRRERRFRAISVFLAVSIALMIVVSLRWSFDAPIFRFLQPVIAALLPPTAWLCFSGLRGGRRRPVWPHFLPVALVFFLSLLWPRFPTPIDALLAGLFLGYGCALIWRGMGSEEGFAAARLGEPVRPGRVAILVGILLLLSGTVDLAIAFDVGLSRGAHIGLIVSLGNMLTLPLIAGAALVVARSLPETEDPPQEEAETTPDMRDVPTADDAHVLTEVHRILRERHLYRDPDLTLERLARRVGIPARHISQAINRKLGRNVSQEINQWRIREAQTLLEQTDRAVTAIMFDCGFQTKSNFNTTFRRLTGLSPSDWRRRATNDLSAGASSDPETP</sequence>
<feature type="transmembrane region" description="Helical" evidence="5">
    <location>
        <begin position="88"/>
        <end position="107"/>
    </location>
</feature>
<keyword evidence="3" id="KW-0804">Transcription</keyword>
<feature type="transmembrane region" description="Helical" evidence="5">
    <location>
        <begin position="183"/>
        <end position="204"/>
    </location>
</feature>
<evidence type="ECO:0000256" key="5">
    <source>
        <dbReference type="SAM" id="Phobius"/>
    </source>
</evidence>
<feature type="transmembrane region" description="Helical" evidence="5">
    <location>
        <begin position="6"/>
        <end position="22"/>
    </location>
</feature>
<feature type="transmembrane region" description="Helical" evidence="5">
    <location>
        <begin position="29"/>
        <end position="50"/>
    </location>
</feature>
<dbReference type="GO" id="GO:0043565">
    <property type="term" value="F:sequence-specific DNA binding"/>
    <property type="evidence" value="ECO:0007669"/>
    <property type="project" value="InterPro"/>
</dbReference>
<feature type="transmembrane region" description="Helical" evidence="5">
    <location>
        <begin position="56"/>
        <end position="76"/>
    </location>
</feature>
<keyword evidence="2" id="KW-0238">DNA-binding</keyword>
<dbReference type="EMBL" id="FWFN01000001">
    <property type="protein sequence ID" value="SLN20073.1"/>
    <property type="molecule type" value="Genomic_DNA"/>
</dbReference>
<protein>
    <submittedName>
        <fullName evidence="7">HTH-type transcriptional activator Btr</fullName>
    </submittedName>
</protein>
<name>A0A1X6YG33_9RHOB</name>
<dbReference type="Gene3D" id="1.10.10.60">
    <property type="entry name" value="Homeodomain-like"/>
    <property type="match status" value="1"/>
</dbReference>
<dbReference type="InterPro" id="IPR018060">
    <property type="entry name" value="HTH_AraC"/>
</dbReference>
<evidence type="ECO:0000256" key="4">
    <source>
        <dbReference type="SAM" id="MobiDB-lite"/>
    </source>
</evidence>
<dbReference type="OrthoDB" id="345413at2"/>
<dbReference type="PANTHER" id="PTHR43280">
    <property type="entry name" value="ARAC-FAMILY TRANSCRIPTIONAL REGULATOR"/>
    <property type="match status" value="1"/>
</dbReference>
<proteinExistence type="predicted"/>
<feature type="region of interest" description="Disordered" evidence="4">
    <location>
        <begin position="207"/>
        <end position="228"/>
    </location>
</feature>
<evidence type="ECO:0000313" key="8">
    <source>
        <dbReference type="Proteomes" id="UP000193963"/>
    </source>
</evidence>
<evidence type="ECO:0000256" key="2">
    <source>
        <dbReference type="ARBA" id="ARBA00023125"/>
    </source>
</evidence>
<dbReference type="PROSITE" id="PS01124">
    <property type="entry name" value="HTH_ARAC_FAMILY_2"/>
    <property type="match status" value="1"/>
</dbReference>
<dbReference type="PANTHER" id="PTHR43280:SF29">
    <property type="entry name" value="ARAC-FAMILY TRANSCRIPTIONAL REGULATOR"/>
    <property type="match status" value="1"/>
</dbReference>
<keyword evidence="5" id="KW-1133">Transmembrane helix</keyword>
<keyword evidence="8" id="KW-1185">Reference proteome</keyword>